<evidence type="ECO:0000313" key="1">
    <source>
        <dbReference type="EMBL" id="CCA19195.1"/>
    </source>
</evidence>
<proteinExistence type="predicted"/>
<protein>
    <submittedName>
        <fullName evidence="1">AlNc14C65G4643 protein</fullName>
    </submittedName>
</protein>
<organism evidence="1">
    <name type="scientific">Albugo laibachii Nc14</name>
    <dbReference type="NCBI Taxonomy" id="890382"/>
    <lineage>
        <taxon>Eukaryota</taxon>
        <taxon>Sar</taxon>
        <taxon>Stramenopiles</taxon>
        <taxon>Oomycota</taxon>
        <taxon>Peronosporomycetes</taxon>
        <taxon>Albuginales</taxon>
        <taxon>Albuginaceae</taxon>
        <taxon>Albugo</taxon>
    </lineage>
</organism>
<dbReference type="AlphaFoldDB" id="F0WDC3"/>
<gene>
    <name evidence="1" type="primary">AlNc14C65G4643</name>
    <name evidence="1" type="ORF">ALNC14_053380</name>
</gene>
<dbReference type="HOGENOM" id="CLU_2745328_0_0_1"/>
<accession>F0WDC3</accession>
<reference evidence="1" key="1">
    <citation type="journal article" date="2011" name="PLoS Biol.">
        <title>Gene gain and loss during evolution of obligate parasitism in the white rust pathogen of Arabidopsis thaliana.</title>
        <authorList>
            <person name="Kemen E."/>
            <person name="Gardiner A."/>
            <person name="Schultz-Larsen T."/>
            <person name="Kemen A.C."/>
            <person name="Balmuth A.L."/>
            <person name="Robert-Seilaniantz A."/>
            <person name="Bailey K."/>
            <person name="Holub E."/>
            <person name="Studholme D.J."/>
            <person name="Maclean D."/>
            <person name="Jones J.D."/>
        </authorList>
    </citation>
    <scope>NUCLEOTIDE SEQUENCE</scope>
</reference>
<reference evidence="1" key="2">
    <citation type="submission" date="2011-02" db="EMBL/GenBank/DDBJ databases">
        <authorList>
            <person name="MacLean D."/>
        </authorList>
    </citation>
    <scope>NUCLEOTIDE SEQUENCE</scope>
</reference>
<name>F0WDC3_9STRA</name>
<sequence length="71" mass="8000">MLSSSNEKRVTAIETQLCQIMLVFTKCLVFDDSLNIRLEQRSGDLANLLVNAWSGPSCMHRTQSGRRNIDS</sequence>
<dbReference type="EMBL" id="FR824110">
    <property type="protein sequence ID" value="CCA19195.1"/>
    <property type="molecule type" value="Genomic_DNA"/>
</dbReference>